<gene>
    <name evidence="5" type="ORF">L484_024435</name>
</gene>
<feature type="chain" id="PRO_5004931666" evidence="4">
    <location>
        <begin position="23"/>
        <end position="91"/>
    </location>
</feature>
<sequence length="91" mass="10330">MLSFTEFVVLGCLSGFIDLVRSADIEAARLVLQFMELVLRGMPNGEGPKLVEHEDGIDAMERFQFHENEDLRNMANGLVDKYFGEEYGLDE</sequence>
<name>W9RXB2_9ROSA</name>
<feature type="signal peptide" evidence="4">
    <location>
        <begin position="1"/>
        <end position="22"/>
    </location>
</feature>
<organism evidence="5 6">
    <name type="scientific">Morus notabilis</name>
    <dbReference type="NCBI Taxonomy" id="981085"/>
    <lineage>
        <taxon>Eukaryota</taxon>
        <taxon>Viridiplantae</taxon>
        <taxon>Streptophyta</taxon>
        <taxon>Embryophyta</taxon>
        <taxon>Tracheophyta</taxon>
        <taxon>Spermatophyta</taxon>
        <taxon>Magnoliopsida</taxon>
        <taxon>eudicotyledons</taxon>
        <taxon>Gunneridae</taxon>
        <taxon>Pentapetalae</taxon>
        <taxon>rosids</taxon>
        <taxon>fabids</taxon>
        <taxon>Rosales</taxon>
        <taxon>Moraceae</taxon>
        <taxon>Moreae</taxon>
        <taxon>Morus</taxon>
    </lineage>
</organism>
<evidence type="ECO:0000313" key="6">
    <source>
        <dbReference type="Proteomes" id="UP000030645"/>
    </source>
</evidence>
<evidence type="ECO:0000256" key="3">
    <source>
        <dbReference type="ARBA" id="ARBA00022927"/>
    </source>
</evidence>
<keyword evidence="4" id="KW-0732">Signal</keyword>
<protein>
    <submittedName>
        <fullName evidence="5">Uncharacterized protein</fullName>
    </submittedName>
</protein>
<evidence type="ECO:0000256" key="1">
    <source>
        <dbReference type="ARBA" id="ARBA00010394"/>
    </source>
</evidence>
<dbReference type="SUPFAM" id="SSF48371">
    <property type="entry name" value="ARM repeat"/>
    <property type="match status" value="1"/>
</dbReference>
<keyword evidence="3" id="KW-0653">Protein transport</keyword>
<reference evidence="6" key="1">
    <citation type="submission" date="2013-01" db="EMBL/GenBank/DDBJ databases">
        <title>Draft Genome Sequence of a Mulberry Tree, Morus notabilis C.K. Schneid.</title>
        <authorList>
            <person name="He N."/>
            <person name="Zhao S."/>
        </authorList>
    </citation>
    <scope>NUCLEOTIDE SEQUENCE</scope>
</reference>
<keyword evidence="6" id="KW-1185">Reference proteome</keyword>
<proteinExistence type="inferred from homology"/>
<dbReference type="EMBL" id="KE345789">
    <property type="protein sequence ID" value="EXC16261.1"/>
    <property type="molecule type" value="Genomic_DNA"/>
</dbReference>
<dbReference type="PANTHER" id="PTHR23316">
    <property type="entry name" value="IMPORTIN ALPHA"/>
    <property type="match status" value="1"/>
</dbReference>
<accession>W9RXB2</accession>
<keyword evidence="2" id="KW-0813">Transport</keyword>
<dbReference type="InterPro" id="IPR011989">
    <property type="entry name" value="ARM-like"/>
</dbReference>
<dbReference type="AlphaFoldDB" id="W9RXB2"/>
<dbReference type="InterPro" id="IPR032413">
    <property type="entry name" value="Arm_3"/>
</dbReference>
<evidence type="ECO:0000313" key="5">
    <source>
        <dbReference type="EMBL" id="EXC16261.1"/>
    </source>
</evidence>
<evidence type="ECO:0000256" key="4">
    <source>
        <dbReference type="SAM" id="SignalP"/>
    </source>
</evidence>
<dbReference type="Pfam" id="PF16186">
    <property type="entry name" value="Arm_3"/>
    <property type="match status" value="1"/>
</dbReference>
<comment type="similarity">
    <text evidence="1">Belongs to the importin alpha family.</text>
</comment>
<dbReference type="Gene3D" id="1.25.10.10">
    <property type="entry name" value="Leucine-rich Repeat Variant"/>
    <property type="match status" value="1"/>
</dbReference>
<dbReference type="eggNOG" id="KOG0166">
    <property type="taxonomic scope" value="Eukaryota"/>
</dbReference>
<dbReference type="GO" id="GO:0015031">
    <property type="term" value="P:protein transport"/>
    <property type="evidence" value="ECO:0007669"/>
    <property type="project" value="UniProtKB-KW"/>
</dbReference>
<evidence type="ECO:0000256" key="2">
    <source>
        <dbReference type="ARBA" id="ARBA00022448"/>
    </source>
</evidence>
<dbReference type="InterPro" id="IPR016024">
    <property type="entry name" value="ARM-type_fold"/>
</dbReference>
<dbReference type="STRING" id="981085.W9RXB2"/>
<dbReference type="Proteomes" id="UP000030645">
    <property type="component" value="Unassembled WGS sequence"/>
</dbReference>